<dbReference type="SUPFAM" id="SSF47473">
    <property type="entry name" value="EF-hand"/>
    <property type="match status" value="1"/>
</dbReference>
<feature type="domain" description="SPEF2 C-terminal" evidence="1">
    <location>
        <begin position="54"/>
        <end position="247"/>
    </location>
</feature>
<dbReference type="PANTHER" id="PTHR14919">
    <property type="entry name" value="KPL2-RELATED"/>
    <property type="match status" value="1"/>
</dbReference>
<proteinExistence type="predicted"/>
<dbReference type="AlphaFoldDB" id="A0A815FIM2"/>
<comment type="caution">
    <text evidence="2">The sequence shown here is derived from an EMBL/GenBank/DDBJ whole genome shotgun (WGS) entry which is preliminary data.</text>
</comment>
<reference evidence="2" key="1">
    <citation type="submission" date="2021-02" db="EMBL/GenBank/DDBJ databases">
        <authorList>
            <person name="Nowell W R."/>
        </authorList>
    </citation>
    <scope>NUCLEOTIDE SEQUENCE</scope>
</reference>
<dbReference type="InterPro" id="IPR052634">
    <property type="entry name" value="Sperm_flagellar-bone_growth"/>
</dbReference>
<protein>
    <recommendedName>
        <fullName evidence="1">SPEF2 C-terminal domain-containing protein</fullName>
    </recommendedName>
</protein>
<gene>
    <name evidence="2" type="ORF">EDS130_LOCUS31912</name>
</gene>
<sequence>MAKIIRYAIESKEKIEQQLVLDRYSFFIAEDVVVAPPPIPPPRPSPLEQPTAEQFTIDQLRDLFKQFSLTAPSGLLSTRTFIDLYSDLISVTVGQRPLPEAWINLDQVQIELLATMLSNGAEFINWRLWLLFASQPWPYPTQQDLLNLLFTYANHDSDRTGFISRSTYNEIPLWFSIERPPTPEDPALPRPYDREYHLKQFWFDLFAIDDRSTWLPYEDMLLYLASVPNPLHGFYRALALAERTPMPTLRDQLPRVEMHCSILNTQEYERLAEKEREQALQNDIEITNDAHISIDGLFQVLHHGERKFGDTHRFATTEDPEDFASKVLHHGERKFGDTHRFATTEDPEDFASKERLYAVWDEMEVDRSSKILLFALLNHPIVADMIASCCKYRAPDFRQILHIKQADELSAADSHGHRTPEQGTA</sequence>
<dbReference type="PANTHER" id="PTHR14919:SF0">
    <property type="entry name" value="SPERM FLAGELLAR PROTEIN 2"/>
    <property type="match status" value="1"/>
</dbReference>
<evidence type="ECO:0000313" key="3">
    <source>
        <dbReference type="Proteomes" id="UP000663852"/>
    </source>
</evidence>
<accession>A0A815FIM2</accession>
<dbReference type="Proteomes" id="UP000663852">
    <property type="component" value="Unassembled WGS sequence"/>
</dbReference>
<dbReference type="InterPro" id="IPR011992">
    <property type="entry name" value="EF-hand-dom_pair"/>
</dbReference>
<dbReference type="OrthoDB" id="62528at2759"/>
<dbReference type="Pfam" id="PF24082">
    <property type="entry name" value="SPEF2_C"/>
    <property type="match status" value="1"/>
</dbReference>
<dbReference type="InterPro" id="IPR056199">
    <property type="entry name" value="SPEF2_C"/>
</dbReference>
<name>A0A815FIM2_ADIRI</name>
<dbReference type="EMBL" id="CAJNOJ010000239">
    <property type="protein sequence ID" value="CAF1325785.1"/>
    <property type="molecule type" value="Genomic_DNA"/>
</dbReference>
<evidence type="ECO:0000259" key="1">
    <source>
        <dbReference type="Pfam" id="PF24082"/>
    </source>
</evidence>
<organism evidence="2 3">
    <name type="scientific">Adineta ricciae</name>
    <name type="common">Rotifer</name>
    <dbReference type="NCBI Taxonomy" id="249248"/>
    <lineage>
        <taxon>Eukaryota</taxon>
        <taxon>Metazoa</taxon>
        <taxon>Spiralia</taxon>
        <taxon>Gnathifera</taxon>
        <taxon>Rotifera</taxon>
        <taxon>Eurotatoria</taxon>
        <taxon>Bdelloidea</taxon>
        <taxon>Adinetida</taxon>
        <taxon>Adinetidae</taxon>
        <taxon>Adineta</taxon>
    </lineage>
</organism>
<evidence type="ECO:0000313" key="2">
    <source>
        <dbReference type="EMBL" id="CAF1325785.1"/>
    </source>
</evidence>